<dbReference type="Proteomes" id="UP000199657">
    <property type="component" value="Unassembled WGS sequence"/>
</dbReference>
<dbReference type="Pfam" id="PF02576">
    <property type="entry name" value="RimP_N"/>
    <property type="match status" value="1"/>
</dbReference>
<evidence type="ECO:0000259" key="4">
    <source>
        <dbReference type="Pfam" id="PF02576"/>
    </source>
</evidence>
<evidence type="ECO:0000256" key="3">
    <source>
        <dbReference type="HAMAP-Rule" id="MF_01077"/>
    </source>
</evidence>
<keyword evidence="2 3" id="KW-0690">Ribosome biogenesis</keyword>
<keyword evidence="7" id="KW-1185">Reference proteome</keyword>
<dbReference type="CDD" id="cd01734">
    <property type="entry name" value="YlxS_C"/>
    <property type="match status" value="1"/>
</dbReference>
<dbReference type="AlphaFoldDB" id="A0A1H8RW01"/>
<dbReference type="Gene3D" id="2.30.30.180">
    <property type="entry name" value="Ribosome maturation factor RimP, C-terminal domain"/>
    <property type="match status" value="1"/>
</dbReference>
<dbReference type="OrthoDB" id="9805006at2"/>
<accession>A0A1H8RW01</accession>
<comment type="function">
    <text evidence="3">Required for maturation of 30S ribosomal subunits.</text>
</comment>
<evidence type="ECO:0000313" key="7">
    <source>
        <dbReference type="Proteomes" id="UP000199657"/>
    </source>
</evidence>
<proteinExistence type="inferred from homology"/>
<protein>
    <recommendedName>
        <fullName evidence="3">Ribosome maturation factor RimP</fullName>
    </recommendedName>
</protein>
<gene>
    <name evidence="3" type="primary">rimP</name>
    <name evidence="6" type="ORF">SAMN04488052_102307</name>
</gene>
<name>A0A1H8RW01_9GAMM</name>
<dbReference type="EMBL" id="FOEG01000002">
    <property type="protein sequence ID" value="SEO70829.1"/>
    <property type="molecule type" value="Genomic_DNA"/>
</dbReference>
<dbReference type="Pfam" id="PF17384">
    <property type="entry name" value="DUF150_C"/>
    <property type="match status" value="1"/>
</dbReference>
<comment type="similarity">
    <text evidence="3">Belongs to the RimP family.</text>
</comment>
<dbReference type="SUPFAM" id="SSF74942">
    <property type="entry name" value="YhbC-like, C-terminal domain"/>
    <property type="match status" value="1"/>
</dbReference>
<dbReference type="InterPro" id="IPR028998">
    <property type="entry name" value="RimP_C"/>
</dbReference>
<dbReference type="NCBIfam" id="NF000927">
    <property type="entry name" value="PRK00092.1-1"/>
    <property type="match status" value="1"/>
</dbReference>
<evidence type="ECO:0000313" key="6">
    <source>
        <dbReference type="EMBL" id="SEO70829.1"/>
    </source>
</evidence>
<feature type="domain" description="Ribosome maturation factor RimP N-terminal" evidence="4">
    <location>
        <begin position="11"/>
        <end position="83"/>
    </location>
</feature>
<dbReference type="GO" id="GO:0006412">
    <property type="term" value="P:translation"/>
    <property type="evidence" value="ECO:0007669"/>
    <property type="project" value="TreeGrafter"/>
</dbReference>
<feature type="domain" description="Ribosome maturation factor RimP C-terminal" evidence="5">
    <location>
        <begin position="86"/>
        <end position="150"/>
    </location>
</feature>
<evidence type="ECO:0000256" key="2">
    <source>
        <dbReference type="ARBA" id="ARBA00022517"/>
    </source>
</evidence>
<dbReference type="InterPro" id="IPR003728">
    <property type="entry name" value="Ribosome_maturation_RimP"/>
</dbReference>
<dbReference type="RefSeq" id="WP_091640994.1">
    <property type="nucleotide sequence ID" value="NZ_FOEG01000002.1"/>
</dbReference>
<dbReference type="GO" id="GO:0005829">
    <property type="term" value="C:cytosol"/>
    <property type="evidence" value="ECO:0007669"/>
    <property type="project" value="TreeGrafter"/>
</dbReference>
<dbReference type="FunFam" id="3.30.300.70:FF:000001">
    <property type="entry name" value="Ribosome maturation factor RimP"/>
    <property type="match status" value="1"/>
</dbReference>
<dbReference type="HAMAP" id="MF_01077">
    <property type="entry name" value="RimP"/>
    <property type="match status" value="1"/>
</dbReference>
<dbReference type="GO" id="GO:0000028">
    <property type="term" value="P:ribosomal small subunit assembly"/>
    <property type="evidence" value="ECO:0007669"/>
    <property type="project" value="TreeGrafter"/>
</dbReference>
<evidence type="ECO:0000259" key="5">
    <source>
        <dbReference type="Pfam" id="PF17384"/>
    </source>
</evidence>
<comment type="subcellular location">
    <subcellularLocation>
        <location evidence="3">Cytoplasm</location>
    </subcellularLocation>
</comment>
<dbReference type="PANTHER" id="PTHR33867:SF1">
    <property type="entry name" value="RIBOSOME MATURATION FACTOR RIMP"/>
    <property type="match status" value="1"/>
</dbReference>
<dbReference type="Gene3D" id="3.30.300.70">
    <property type="entry name" value="RimP-like superfamily, N-terminal"/>
    <property type="match status" value="1"/>
</dbReference>
<keyword evidence="1 3" id="KW-0963">Cytoplasm</keyword>
<evidence type="ECO:0000256" key="1">
    <source>
        <dbReference type="ARBA" id="ARBA00022490"/>
    </source>
</evidence>
<sequence length="151" mass="16533">MDGIQQQLTTLIEPAVVAMGYEVVGVEYRPNRGEGLLRVYIDAPAGIALDDCEAVSHQVSGLLDVEDPIPGAYRLEISSPGVDRPLFKAADFERFAGAEARLRLTGLWEGRRKFRGVLHGVRDACVVIEDEGTEYAVPLDRIDKANLVPDI</sequence>
<dbReference type="STRING" id="406100.SAMN04488052_102307"/>
<dbReference type="InterPro" id="IPR028989">
    <property type="entry name" value="RimP_N"/>
</dbReference>
<dbReference type="PANTHER" id="PTHR33867">
    <property type="entry name" value="RIBOSOME MATURATION FACTOR RIMP"/>
    <property type="match status" value="1"/>
</dbReference>
<dbReference type="InterPro" id="IPR035956">
    <property type="entry name" value="RimP_N_sf"/>
</dbReference>
<dbReference type="InterPro" id="IPR036847">
    <property type="entry name" value="RimP_C_sf"/>
</dbReference>
<organism evidence="6 7">
    <name type="scientific">Aquisalimonas asiatica</name>
    <dbReference type="NCBI Taxonomy" id="406100"/>
    <lineage>
        <taxon>Bacteria</taxon>
        <taxon>Pseudomonadati</taxon>
        <taxon>Pseudomonadota</taxon>
        <taxon>Gammaproteobacteria</taxon>
        <taxon>Chromatiales</taxon>
        <taxon>Ectothiorhodospiraceae</taxon>
        <taxon>Aquisalimonas</taxon>
    </lineage>
</organism>
<dbReference type="SUPFAM" id="SSF75420">
    <property type="entry name" value="YhbC-like, N-terminal domain"/>
    <property type="match status" value="1"/>
</dbReference>
<reference evidence="6 7" key="1">
    <citation type="submission" date="2016-10" db="EMBL/GenBank/DDBJ databases">
        <authorList>
            <person name="de Groot N.N."/>
        </authorList>
    </citation>
    <scope>NUCLEOTIDE SEQUENCE [LARGE SCALE GENOMIC DNA]</scope>
    <source>
        <strain evidence="6 7">CGMCC 1.6291</strain>
    </source>
</reference>